<dbReference type="EMBL" id="JABXWD010000560">
    <property type="protein sequence ID" value="MBV6343377.1"/>
    <property type="molecule type" value="Genomic_DNA"/>
</dbReference>
<dbReference type="RefSeq" id="WP_218253992.1">
    <property type="nucleotide sequence ID" value="NZ_JABXWD010000560.1"/>
</dbReference>
<evidence type="ECO:0000313" key="1">
    <source>
        <dbReference type="EMBL" id="MBV6343377.1"/>
    </source>
</evidence>
<keyword evidence="2" id="KW-1185">Reference proteome</keyword>
<name>A0ABS6S3F4_9BACT</name>
<protein>
    <submittedName>
        <fullName evidence="1">Uncharacterized protein</fullName>
    </submittedName>
</protein>
<sequence>MKFNNTRPPETIDWACERDGCAWWSKGGERCAIVTIAMGVWATLDTIKGNNHSKKGKRTKTSG</sequence>
<comment type="caution">
    <text evidence="1">The sequence shown here is derived from an EMBL/GenBank/DDBJ whole genome shotgun (WGS) entry which is preliminary data.</text>
</comment>
<gene>
    <name evidence="1" type="ORF">HWQ67_17515</name>
</gene>
<organism evidence="1 2">
    <name type="scientific">Candidatus Magnetobacterium casense</name>
    <dbReference type="NCBI Taxonomy" id="1455061"/>
    <lineage>
        <taxon>Bacteria</taxon>
        <taxon>Pseudomonadati</taxon>
        <taxon>Nitrospirota</taxon>
        <taxon>Thermodesulfovibrionia</taxon>
        <taxon>Thermodesulfovibrionales</taxon>
        <taxon>Candidatus Magnetobacteriaceae</taxon>
        <taxon>Candidatus Magnetobacterium</taxon>
    </lineage>
</organism>
<dbReference type="Proteomes" id="UP001196980">
    <property type="component" value="Unassembled WGS sequence"/>
</dbReference>
<reference evidence="1 2" key="1">
    <citation type="journal article" date="2020" name="J Geophys Res Biogeosci">
        <title>Magnetotaxis as an Adaptation to Enable Bacterial Shuttling of Microbial Sulfur and Sulfur Cycling Across Aquatic Oxic#Anoxic Interfaces.</title>
        <authorList>
            <person name="Li J."/>
            <person name="Liu P."/>
            <person name="Wang J."/>
            <person name="Roberts A.P."/>
            <person name="Pan Y."/>
        </authorList>
    </citation>
    <scope>NUCLEOTIDE SEQUENCE [LARGE SCALE GENOMIC DNA]</scope>
    <source>
        <strain evidence="1 2">MYR-1_YQ</strain>
    </source>
</reference>
<evidence type="ECO:0000313" key="2">
    <source>
        <dbReference type="Proteomes" id="UP001196980"/>
    </source>
</evidence>
<proteinExistence type="predicted"/>
<accession>A0ABS6S3F4</accession>